<dbReference type="InterPro" id="IPR028978">
    <property type="entry name" value="Chorismate_lyase_/UTRA_dom_sf"/>
</dbReference>
<dbReference type="GO" id="GO:0003677">
    <property type="term" value="F:DNA binding"/>
    <property type="evidence" value="ECO:0007669"/>
    <property type="project" value="UniProtKB-KW"/>
</dbReference>
<evidence type="ECO:0000313" key="6">
    <source>
        <dbReference type="Proteomes" id="UP000050331"/>
    </source>
</evidence>
<dbReference type="FunFam" id="1.10.10.10:FF:000079">
    <property type="entry name" value="GntR family transcriptional regulator"/>
    <property type="match status" value="1"/>
</dbReference>
<dbReference type="KEGG" id="lao:AOX59_18550"/>
<evidence type="ECO:0000256" key="2">
    <source>
        <dbReference type="ARBA" id="ARBA00023125"/>
    </source>
</evidence>
<dbReference type="STRING" id="1472767.AOX59_18550"/>
<evidence type="ECO:0000313" key="5">
    <source>
        <dbReference type="EMBL" id="ALX50402.1"/>
    </source>
</evidence>
<dbReference type="SUPFAM" id="SSF64288">
    <property type="entry name" value="Chorismate lyase-like"/>
    <property type="match status" value="1"/>
</dbReference>
<protein>
    <recommendedName>
        <fullName evidence="4">HTH gntR-type domain-containing protein</fullName>
    </recommendedName>
</protein>
<reference evidence="5 6" key="1">
    <citation type="submission" date="2016-01" db="EMBL/GenBank/DDBJ databases">
        <title>Complete genome sequence of strain Lentibacillus amyloliquefaciens LAM0015T isolated from saline sediment.</title>
        <authorList>
            <person name="Wang J.-L."/>
            <person name="He M.-X."/>
        </authorList>
    </citation>
    <scope>NUCLEOTIDE SEQUENCE [LARGE SCALE GENOMIC DNA]</scope>
    <source>
        <strain evidence="5 6">LAM0015</strain>
    </source>
</reference>
<dbReference type="PRINTS" id="PR00035">
    <property type="entry name" value="HTHGNTR"/>
</dbReference>
<keyword evidence="3" id="KW-0804">Transcription</keyword>
<dbReference type="EMBL" id="CP013862">
    <property type="protein sequence ID" value="ALX50402.1"/>
    <property type="molecule type" value="Genomic_DNA"/>
</dbReference>
<dbReference type="InterPro" id="IPR050679">
    <property type="entry name" value="Bact_HTH_transcr_reg"/>
</dbReference>
<dbReference type="GO" id="GO:0003700">
    <property type="term" value="F:DNA-binding transcription factor activity"/>
    <property type="evidence" value="ECO:0007669"/>
    <property type="project" value="InterPro"/>
</dbReference>
<name>A0A0U3WBU2_9BACI</name>
<dbReference type="Pfam" id="PF07702">
    <property type="entry name" value="UTRA"/>
    <property type="match status" value="1"/>
</dbReference>
<dbReference type="InterPro" id="IPR036390">
    <property type="entry name" value="WH_DNA-bd_sf"/>
</dbReference>
<dbReference type="PROSITE" id="PS50949">
    <property type="entry name" value="HTH_GNTR"/>
    <property type="match status" value="1"/>
</dbReference>
<dbReference type="GO" id="GO:0045892">
    <property type="term" value="P:negative regulation of DNA-templated transcription"/>
    <property type="evidence" value="ECO:0007669"/>
    <property type="project" value="TreeGrafter"/>
</dbReference>
<dbReference type="PANTHER" id="PTHR44846">
    <property type="entry name" value="MANNOSYL-D-GLYCERATE TRANSPORT/METABOLISM SYSTEM REPRESSOR MNGR-RELATED"/>
    <property type="match status" value="1"/>
</dbReference>
<dbReference type="InterPro" id="IPR036388">
    <property type="entry name" value="WH-like_DNA-bd_sf"/>
</dbReference>
<evidence type="ECO:0000256" key="3">
    <source>
        <dbReference type="ARBA" id="ARBA00023163"/>
    </source>
</evidence>
<evidence type="ECO:0000256" key="1">
    <source>
        <dbReference type="ARBA" id="ARBA00023015"/>
    </source>
</evidence>
<dbReference type="Proteomes" id="UP000050331">
    <property type="component" value="Chromosome"/>
</dbReference>
<dbReference type="Gene3D" id="3.40.1410.10">
    <property type="entry name" value="Chorismate lyase-like"/>
    <property type="match status" value="1"/>
</dbReference>
<dbReference type="OrthoDB" id="457376at2"/>
<evidence type="ECO:0000259" key="4">
    <source>
        <dbReference type="PROSITE" id="PS50949"/>
    </source>
</evidence>
<dbReference type="InterPro" id="IPR011663">
    <property type="entry name" value="UTRA"/>
</dbReference>
<sequence>MSDFLNKNSSIPLYYQVKEVIKEKIKCGEWKNDEKIPNELELVNQFSVSRSTVRQAILELVAEGLLIRRKGRGTFVKKLQHEGNFMTFSYPDELGKKHIPVSTDVIEGPLEYLHILKLYNSKKINEIIRLRYFKEDPAVIERTYLPFYLFPDILNKDMTKPIYDTIIDDYKINIVHHKVYIEPILLGEYDANLLGVHSGQPALKTTKICETSNNLPILLTISVFREDRSKLFYQYDV</sequence>
<keyword evidence="2" id="KW-0238">DNA-binding</keyword>
<keyword evidence="6" id="KW-1185">Reference proteome</keyword>
<dbReference type="CDD" id="cd07377">
    <property type="entry name" value="WHTH_GntR"/>
    <property type="match status" value="1"/>
</dbReference>
<dbReference type="SMART" id="SM00345">
    <property type="entry name" value="HTH_GNTR"/>
    <property type="match status" value="1"/>
</dbReference>
<dbReference type="SMART" id="SM00866">
    <property type="entry name" value="UTRA"/>
    <property type="match status" value="1"/>
</dbReference>
<dbReference type="RefSeq" id="WP_068447880.1">
    <property type="nucleotide sequence ID" value="NZ_CP013862.1"/>
</dbReference>
<dbReference type="SUPFAM" id="SSF46785">
    <property type="entry name" value="Winged helix' DNA-binding domain"/>
    <property type="match status" value="1"/>
</dbReference>
<dbReference type="Gene3D" id="1.10.10.10">
    <property type="entry name" value="Winged helix-like DNA-binding domain superfamily/Winged helix DNA-binding domain"/>
    <property type="match status" value="1"/>
</dbReference>
<dbReference type="AlphaFoldDB" id="A0A0U3WBU2"/>
<gene>
    <name evidence="5" type="ORF">AOX59_18550</name>
</gene>
<dbReference type="PANTHER" id="PTHR44846:SF1">
    <property type="entry name" value="MANNOSYL-D-GLYCERATE TRANSPORT_METABOLISM SYSTEM REPRESSOR MNGR-RELATED"/>
    <property type="match status" value="1"/>
</dbReference>
<feature type="domain" description="HTH gntR-type" evidence="4">
    <location>
        <begin position="11"/>
        <end position="79"/>
    </location>
</feature>
<keyword evidence="1" id="KW-0805">Transcription regulation</keyword>
<dbReference type="InterPro" id="IPR000524">
    <property type="entry name" value="Tscrpt_reg_HTH_GntR"/>
</dbReference>
<organism evidence="5 6">
    <name type="scientific">Lentibacillus amyloliquefaciens</name>
    <dbReference type="NCBI Taxonomy" id="1472767"/>
    <lineage>
        <taxon>Bacteria</taxon>
        <taxon>Bacillati</taxon>
        <taxon>Bacillota</taxon>
        <taxon>Bacilli</taxon>
        <taxon>Bacillales</taxon>
        <taxon>Bacillaceae</taxon>
        <taxon>Lentibacillus</taxon>
    </lineage>
</organism>
<dbReference type="Pfam" id="PF00392">
    <property type="entry name" value="GntR"/>
    <property type="match status" value="1"/>
</dbReference>
<accession>A0A0U3WBU2</accession>
<proteinExistence type="predicted"/>